<comment type="subcellular location">
    <subcellularLocation>
        <location evidence="1">Cell membrane</location>
        <topology evidence="1">Multi-pass membrane protein</topology>
    </subcellularLocation>
</comment>
<dbReference type="RefSeq" id="WP_344658253.1">
    <property type="nucleotide sequence ID" value="NZ_BAAAQM010000019.1"/>
</dbReference>
<keyword evidence="3 7" id="KW-0812">Transmembrane</keyword>
<dbReference type="InterPro" id="IPR003838">
    <property type="entry name" value="ABC3_permease_C"/>
</dbReference>
<gene>
    <name evidence="10" type="ORF">GCM10009838_36600</name>
</gene>
<evidence type="ECO:0000256" key="4">
    <source>
        <dbReference type="ARBA" id="ARBA00022989"/>
    </source>
</evidence>
<feature type="domain" description="MacB-like periplasmic core" evidence="9">
    <location>
        <begin position="17"/>
        <end position="239"/>
    </location>
</feature>
<keyword evidence="5 7" id="KW-0472">Membrane</keyword>
<dbReference type="PANTHER" id="PTHR30287:SF2">
    <property type="entry name" value="BLL1001 PROTEIN"/>
    <property type="match status" value="1"/>
</dbReference>
<dbReference type="EMBL" id="BAAAQM010000019">
    <property type="protein sequence ID" value="GAA1973458.1"/>
    <property type="molecule type" value="Genomic_DNA"/>
</dbReference>
<dbReference type="InterPro" id="IPR038766">
    <property type="entry name" value="Membrane_comp_ABC_pdt"/>
</dbReference>
<dbReference type="InterPro" id="IPR025857">
    <property type="entry name" value="MacB_PCD"/>
</dbReference>
<keyword evidence="2" id="KW-1003">Cell membrane</keyword>
<feature type="transmembrane region" description="Helical" evidence="7">
    <location>
        <begin position="276"/>
        <end position="297"/>
    </location>
</feature>
<comment type="caution">
    <text evidence="10">The sequence shown here is derived from an EMBL/GenBank/DDBJ whole genome shotgun (WGS) entry which is preliminary data.</text>
</comment>
<proteinExistence type="inferred from homology"/>
<feature type="transmembrane region" description="Helical" evidence="7">
    <location>
        <begin position="12"/>
        <end position="36"/>
    </location>
</feature>
<evidence type="ECO:0000259" key="8">
    <source>
        <dbReference type="Pfam" id="PF02687"/>
    </source>
</evidence>
<reference evidence="10 11" key="1">
    <citation type="journal article" date="2019" name="Int. J. Syst. Evol. Microbiol.">
        <title>The Global Catalogue of Microorganisms (GCM) 10K type strain sequencing project: providing services to taxonomists for standard genome sequencing and annotation.</title>
        <authorList>
            <consortium name="The Broad Institute Genomics Platform"/>
            <consortium name="The Broad Institute Genome Sequencing Center for Infectious Disease"/>
            <person name="Wu L."/>
            <person name="Ma J."/>
        </authorList>
    </citation>
    <scope>NUCLEOTIDE SEQUENCE [LARGE SCALE GENOMIC DNA]</scope>
    <source>
        <strain evidence="10 11">JCM 16013</strain>
    </source>
</reference>
<organism evidence="10 11">
    <name type="scientific">Catenulispora subtropica</name>
    <dbReference type="NCBI Taxonomy" id="450798"/>
    <lineage>
        <taxon>Bacteria</taxon>
        <taxon>Bacillati</taxon>
        <taxon>Actinomycetota</taxon>
        <taxon>Actinomycetes</taxon>
        <taxon>Catenulisporales</taxon>
        <taxon>Catenulisporaceae</taxon>
        <taxon>Catenulispora</taxon>
    </lineage>
</organism>
<evidence type="ECO:0000259" key="9">
    <source>
        <dbReference type="Pfam" id="PF12704"/>
    </source>
</evidence>
<feature type="transmembrane region" description="Helical" evidence="7">
    <location>
        <begin position="500"/>
        <end position="521"/>
    </location>
</feature>
<feature type="domain" description="ABC3 transporter permease C-terminal" evidence="8">
    <location>
        <begin position="276"/>
        <end position="398"/>
    </location>
</feature>
<evidence type="ECO:0000313" key="11">
    <source>
        <dbReference type="Proteomes" id="UP001499854"/>
    </source>
</evidence>
<name>A0ABN2RR68_9ACTN</name>
<dbReference type="Proteomes" id="UP001499854">
    <property type="component" value="Unassembled WGS sequence"/>
</dbReference>
<dbReference type="PANTHER" id="PTHR30287">
    <property type="entry name" value="MEMBRANE COMPONENT OF PREDICTED ABC SUPERFAMILY METABOLITE UPTAKE TRANSPORTER"/>
    <property type="match status" value="1"/>
</dbReference>
<evidence type="ECO:0000256" key="3">
    <source>
        <dbReference type="ARBA" id="ARBA00022692"/>
    </source>
</evidence>
<evidence type="ECO:0000256" key="6">
    <source>
        <dbReference type="ARBA" id="ARBA00038076"/>
    </source>
</evidence>
<feature type="domain" description="ABC3 transporter permease C-terminal" evidence="8">
    <location>
        <begin position="737"/>
        <end position="853"/>
    </location>
</feature>
<dbReference type="Pfam" id="PF02687">
    <property type="entry name" value="FtsX"/>
    <property type="match status" value="2"/>
</dbReference>
<evidence type="ECO:0000313" key="10">
    <source>
        <dbReference type="EMBL" id="GAA1973458.1"/>
    </source>
</evidence>
<feature type="transmembrane region" description="Helical" evidence="7">
    <location>
        <begin position="733"/>
        <end position="758"/>
    </location>
</feature>
<evidence type="ECO:0000256" key="7">
    <source>
        <dbReference type="SAM" id="Phobius"/>
    </source>
</evidence>
<keyword evidence="4 7" id="KW-1133">Transmembrane helix</keyword>
<evidence type="ECO:0000256" key="2">
    <source>
        <dbReference type="ARBA" id="ARBA00022475"/>
    </source>
</evidence>
<dbReference type="Pfam" id="PF12704">
    <property type="entry name" value="MacB_PCD"/>
    <property type="match status" value="1"/>
</dbReference>
<feature type="transmembrane region" description="Helical" evidence="7">
    <location>
        <begin position="827"/>
        <end position="844"/>
    </location>
</feature>
<comment type="similarity">
    <text evidence="6">Belongs to the ABC-4 integral membrane protein family.</text>
</comment>
<feature type="transmembrane region" description="Helical" evidence="7">
    <location>
        <begin position="420"/>
        <end position="437"/>
    </location>
</feature>
<keyword evidence="11" id="KW-1185">Reference proteome</keyword>
<accession>A0ABN2RR68</accession>
<evidence type="ECO:0000256" key="5">
    <source>
        <dbReference type="ARBA" id="ARBA00023136"/>
    </source>
</evidence>
<evidence type="ECO:0000256" key="1">
    <source>
        <dbReference type="ARBA" id="ARBA00004651"/>
    </source>
</evidence>
<sequence>MPKVVLAGLRADAVRLALTCLSIVLGVAFVTGTFLLTSSIDRAFDYGYARAAQNVDVAVQQTGSAVYPNTTAPPKLPTDLTPAVAERIQARVGSGAVVAGQVRGSAPLLDADGKAMRTDGLTGNAVSFPADPALFPGTIVAGSGPAGPGDAVVDKDTAAEHKLRVGQTIQVVAHDLSVRTFRLAGVAEYGVDNRANGWTLVGLLPQVALDVTGRPGYDQIDLHATGGASQQHLASEVSAALGGGPEFTVLTGAQYTKAVLEHRAPAAAHVTQILEVFGAVALLVAAFVIYNTFTILVAQRIRQVALLRCIGAHKRQIFGATVAEAALVGLIGSAVGVVGGIGVARGLHALVGVLTTTKLPPGGIVVTGGVVLLGIAVGFTVTVASAVLPARMATSVPPIEALRTQQEVKTTHGRVGRTRVVVSAVLGVAGIALAVLGTGKKELVDGVTLIGLGGALVFAALIVAGPLIIGPMIWALGWLPGRFFGTPTRLAGSNARRNPGRVAATTAALTIGVTLMSLFTVTQDSVHVTQSQWIEAHNPYDYSVDPPGTGQTVPFQVADQLRAKPQLQHVAAVDGARAVLSGTSIDIGAVESSAYGTLFKPVVKSGSLAQFGPGTVGLSNEMADLKHLKVGDPITIDTASAGPVTAQVAVIYQVATGHGVDWYDVLLPREQFLAVFKPDGDTQIRILAAPGVSLVDSRTAVDSVVSQYSFLHTGSLAEKKDSLAGSADATLSLFTAMLGLAVGIAVLGIANTLSLSVVERTRESALLRALGLSRGQMRRMLSVEAVLMSAVGALLGVALGVGVAWALEELIGNVEGGAVLSVPMVTLAGYVALASVAGLLAAVLPGRRAASVSIVAAIADS</sequence>
<protein>
    <submittedName>
        <fullName evidence="10">ABC transporter permease</fullName>
    </submittedName>
</protein>
<feature type="transmembrane region" description="Helical" evidence="7">
    <location>
        <begin position="449"/>
        <end position="479"/>
    </location>
</feature>
<feature type="transmembrane region" description="Helical" evidence="7">
    <location>
        <begin position="785"/>
        <end position="807"/>
    </location>
</feature>
<feature type="transmembrane region" description="Helical" evidence="7">
    <location>
        <begin position="364"/>
        <end position="388"/>
    </location>
</feature>
<feature type="transmembrane region" description="Helical" evidence="7">
    <location>
        <begin position="317"/>
        <end position="344"/>
    </location>
</feature>